<dbReference type="InterPro" id="IPR036880">
    <property type="entry name" value="Kunitz_BPTI_sf"/>
</dbReference>
<dbReference type="AlphaFoldDB" id="J9AF28"/>
<organism evidence="3 4">
    <name type="scientific">Wuchereria bancrofti</name>
    <dbReference type="NCBI Taxonomy" id="6293"/>
    <lineage>
        <taxon>Eukaryota</taxon>
        <taxon>Metazoa</taxon>
        <taxon>Ecdysozoa</taxon>
        <taxon>Nematoda</taxon>
        <taxon>Chromadorea</taxon>
        <taxon>Rhabditida</taxon>
        <taxon>Spirurina</taxon>
        <taxon>Spiruromorpha</taxon>
        <taxon>Filarioidea</taxon>
        <taxon>Onchocercidae</taxon>
        <taxon>Wuchereria</taxon>
    </lineage>
</organism>
<dbReference type="InterPro" id="IPR002223">
    <property type="entry name" value="Kunitz_BPTI"/>
</dbReference>
<protein>
    <recommendedName>
        <fullName evidence="2">BPTI/Kunitz inhibitor domain-containing protein</fullName>
    </recommendedName>
</protein>
<feature type="chain" id="PRO_5003819492" description="BPTI/Kunitz inhibitor domain-containing protein" evidence="1">
    <location>
        <begin position="20"/>
        <end position="83"/>
    </location>
</feature>
<name>J9AF28_WUCBA</name>
<keyword evidence="1" id="KW-0732">Signal</keyword>
<dbReference type="SMART" id="SM00131">
    <property type="entry name" value="KU"/>
    <property type="match status" value="1"/>
</dbReference>
<dbReference type="PROSITE" id="PS50279">
    <property type="entry name" value="BPTI_KUNITZ_2"/>
    <property type="match status" value="1"/>
</dbReference>
<feature type="signal peptide" evidence="1">
    <location>
        <begin position="1"/>
        <end position="19"/>
    </location>
</feature>
<reference evidence="4" key="1">
    <citation type="submission" date="2012-08" db="EMBL/GenBank/DDBJ databases">
        <title>The Genome Sequence of Wuchereria bancrofti.</title>
        <authorList>
            <person name="Nutman T.B."/>
            <person name="Fink D.L."/>
            <person name="Russ C."/>
            <person name="Young S."/>
            <person name="Zeng Q."/>
            <person name="Koehrsen M."/>
            <person name="Alvarado L."/>
            <person name="Berlin A."/>
            <person name="Chapman S.B."/>
            <person name="Chen Z."/>
            <person name="Freedman E."/>
            <person name="Gellesch M."/>
            <person name="Goldberg J."/>
            <person name="Griggs A."/>
            <person name="Gujja S."/>
            <person name="Heilman E.R."/>
            <person name="Heiman D."/>
            <person name="Hepburn T."/>
            <person name="Howarth C."/>
            <person name="Jen D."/>
            <person name="Larson L."/>
            <person name="Lewis B."/>
            <person name="Mehta T."/>
            <person name="Park D."/>
            <person name="Pearson M."/>
            <person name="Roberts A."/>
            <person name="Saif S."/>
            <person name="Shea T."/>
            <person name="Shenoy N."/>
            <person name="Sisk P."/>
            <person name="Stolte C."/>
            <person name="Sykes S."/>
            <person name="Walk T."/>
            <person name="White J."/>
            <person name="Yandava C."/>
            <person name="Haas B."/>
            <person name="Henn M.R."/>
            <person name="Nusbaum C."/>
            <person name="Birren B."/>
        </authorList>
    </citation>
    <scope>NUCLEOTIDE SEQUENCE [LARGE SCALE GENOMIC DNA]</scope>
    <source>
        <strain evidence="4">NA</strain>
    </source>
</reference>
<dbReference type="GO" id="GO:0004867">
    <property type="term" value="F:serine-type endopeptidase inhibitor activity"/>
    <property type="evidence" value="ECO:0007669"/>
    <property type="project" value="InterPro"/>
</dbReference>
<dbReference type="Proteomes" id="UP000004810">
    <property type="component" value="Unassembled WGS sequence"/>
</dbReference>
<evidence type="ECO:0000259" key="2">
    <source>
        <dbReference type="PROSITE" id="PS50279"/>
    </source>
</evidence>
<dbReference type="SUPFAM" id="SSF57362">
    <property type="entry name" value="BPTI-like"/>
    <property type="match status" value="1"/>
</dbReference>
<dbReference type="EMBL" id="ADBV01015722">
    <property type="protein sequence ID" value="EJW72645.1"/>
    <property type="molecule type" value="Genomic_DNA"/>
</dbReference>
<evidence type="ECO:0000313" key="3">
    <source>
        <dbReference type="EMBL" id="EJW72645.1"/>
    </source>
</evidence>
<comment type="caution">
    <text evidence="3">The sequence shown here is derived from an EMBL/GenBank/DDBJ whole genome shotgun (WGS) entry which is preliminary data.</text>
</comment>
<evidence type="ECO:0000256" key="1">
    <source>
        <dbReference type="SAM" id="SignalP"/>
    </source>
</evidence>
<accession>J9AF28</accession>
<sequence>MDATYALLLIVFLPAFNKAATSTGGTIFKLIATLSNDRNHPCQQPLQRGNCSQRIPLFYYNIRDHKCRKFMYRYASDCKFTRN</sequence>
<evidence type="ECO:0000313" key="4">
    <source>
        <dbReference type="Proteomes" id="UP000004810"/>
    </source>
</evidence>
<proteinExistence type="predicted"/>
<feature type="domain" description="BPTI/Kunitz inhibitor" evidence="2">
    <location>
        <begin position="42"/>
        <end position="83"/>
    </location>
</feature>
<dbReference type="Pfam" id="PF00014">
    <property type="entry name" value="Kunitz_BPTI"/>
    <property type="match status" value="1"/>
</dbReference>
<gene>
    <name evidence="3" type="ORF">WUBG_16445</name>
</gene>
<dbReference type="Gene3D" id="4.10.410.10">
    <property type="entry name" value="Pancreatic trypsin inhibitor Kunitz domain"/>
    <property type="match status" value="1"/>
</dbReference>